<protein>
    <submittedName>
        <fullName evidence="7">Uncharacterized protein</fullName>
    </submittedName>
</protein>
<dbReference type="GO" id="GO:0005158">
    <property type="term" value="F:insulin receptor binding"/>
    <property type="evidence" value="ECO:0007669"/>
    <property type="project" value="InterPro"/>
</dbReference>
<feature type="region of interest" description="Disordered" evidence="4">
    <location>
        <begin position="943"/>
        <end position="1042"/>
    </location>
</feature>
<feature type="compositionally biased region" description="Basic residues" evidence="4">
    <location>
        <begin position="773"/>
        <end position="793"/>
    </location>
</feature>
<dbReference type="SUPFAM" id="SSF50729">
    <property type="entry name" value="PH domain-like"/>
    <property type="match status" value="2"/>
</dbReference>
<gene>
    <name evidence="7" type="primary">si:ch211-284e13.4</name>
</gene>
<keyword evidence="3" id="KW-0807">Transducer</keyword>
<dbReference type="Pfam" id="PF00169">
    <property type="entry name" value="PH"/>
    <property type="match status" value="1"/>
</dbReference>
<accession>A0AAZ1X1L5</accession>
<feature type="region of interest" description="Disordered" evidence="4">
    <location>
        <begin position="690"/>
        <end position="710"/>
    </location>
</feature>
<feature type="region of interest" description="Disordered" evidence="4">
    <location>
        <begin position="764"/>
        <end position="815"/>
    </location>
</feature>
<dbReference type="PROSITE" id="PS51064">
    <property type="entry name" value="IRS_PTB"/>
    <property type="match status" value="1"/>
</dbReference>
<keyword evidence="8" id="KW-1185">Reference proteome</keyword>
<dbReference type="PANTHER" id="PTHR10614">
    <property type="entry name" value="INSULIN RECEPTOR SUBSTRATE"/>
    <property type="match status" value="1"/>
</dbReference>
<dbReference type="Pfam" id="PF02174">
    <property type="entry name" value="IRS"/>
    <property type="match status" value="1"/>
</dbReference>
<feature type="domain" description="PH" evidence="5">
    <location>
        <begin position="13"/>
        <end position="115"/>
    </location>
</feature>
<evidence type="ECO:0000313" key="8">
    <source>
        <dbReference type="Proteomes" id="UP000472276"/>
    </source>
</evidence>
<feature type="compositionally biased region" description="Basic and acidic residues" evidence="4">
    <location>
        <begin position="535"/>
        <end position="551"/>
    </location>
</feature>
<feature type="region of interest" description="Disordered" evidence="4">
    <location>
        <begin position="241"/>
        <end position="355"/>
    </location>
</feature>
<dbReference type="GO" id="GO:0009967">
    <property type="term" value="P:positive regulation of signal transduction"/>
    <property type="evidence" value="ECO:0007669"/>
    <property type="project" value="UniProtKB-ARBA"/>
</dbReference>
<feature type="compositionally biased region" description="Low complexity" evidence="4">
    <location>
        <begin position="398"/>
        <end position="428"/>
    </location>
</feature>
<dbReference type="InterPro" id="IPR039011">
    <property type="entry name" value="IRS"/>
</dbReference>
<dbReference type="GO" id="GO:0008286">
    <property type="term" value="P:insulin receptor signaling pathway"/>
    <property type="evidence" value="ECO:0007669"/>
    <property type="project" value="InterPro"/>
</dbReference>
<dbReference type="PROSITE" id="PS50003">
    <property type="entry name" value="PH_DOMAIN"/>
    <property type="match status" value="1"/>
</dbReference>
<dbReference type="AlphaFoldDB" id="A0AAZ1X1L5"/>
<sequence>MENQAAEPQNYEDVQKSGYLRKHKSMHRRFFVLRAASEHGPARLEYYENEKKFRSKSPVPKKVLNLETCFNINKRADSKNKHMIVLYTRSESFAIAADSEEVQNEWYQAMLDLQGKTPEDYGSSGECSSPSPVPTFKEVWQVKVWPKGLGHARNLVGIYRLCLTDKTVNFVKLNSDVASVVLQLMNVRRCGHSENFFFIEVGRSAITGPGEFWMQVDDSVVAQNMHETLLEAMKALSEEFRQRSKSQSVGTSCGGGTASNPISVPSRRHHPNLPPSQVGFSRRARTETPGTGGSSTSTSPTSRHGFPRARTASIGARSEESGASAKGTWASSSPSLNGSCSTTPTLRPKPTRAPTPAKITLSLARYTPNPAPSPAPSLSSSSGHGMTICSYPRVSQRVSVSGSPSDYGSSDEYGSSPGEHSLLLSGHHVHGEGSSSYIVMGQRESLLGSHHRSKGRRILRRSSSRESEAERRLLSKRASLPLASHERLTPHRKDEDDEEDEEYAIMSQSANRQRADLHHDSGRLRVGGGQLDVVGENRKRSDKSGGEVDRGAAVDSGYMSMLPGVTSPPVSLSLSIDDEYMAMTPNNSVSPPQHIRQPSSEGYMVMSPNSSSSTDLHGLGMWDSRGNMESRAASDYMNISPVSSRSACSTPPSHPEQHQLQPKMFNSYFSLPRAYQHTLYTRFEDDLNKGEGKKEGSGHDSAGRGGGVGYSKRNKIAMGAAGSCQLSMSSSSFSSSSASSESLEDKSISAGRGLSLLRTGAEYKSAGTSTKDGRHHQKRASSSKSPKQQRRGRPLSVSSDITKANTLPRVKENLPPSVSQNVGEYVSIVFKEDSKYGEGRCAGSERPVIHGTLRPVNQPLLCHDNPANLPRSFSAPLSTSAEYVSMDLGKSSTPVTHVRSTFSTQQGPPAVAPKARHEHGTSSPLAAEGNLGYRTKIKTAAALTEVPPPFTDSKASDPSTSARPAIHSGQPLPVEQETGLGFSPVKSFQSPERSSRLVRGDQQGRLSHCPETFNSPPSLPRHASSSTSLFPEGSQAASHRHGLDCSLWESGQAASMSATPPPQASTSSGEQGLNYIDLDLAIKESPQAGVEHTSSAYNMGGSAMGSSAGSSLNTYASIDFYKSEELRAHQNSRKDGQGKRYKASSC</sequence>
<dbReference type="Ensembl" id="ENSOABT00000076101.1">
    <property type="protein sequence ID" value="ENSOABP00000061525.1"/>
    <property type="gene ID" value="ENSOABG00000024750.2"/>
</dbReference>
<evidence type="ECO:0000259" key="5">
    <source>
        <dbReference type="PROSITE" id="PS50003"/>
    </source>
</evidence>
<dbReference type="Gene3D" id="2.30.29.30">
    <property type="entry name" value="Pleckstrin-homology domain (PH domain)/Phosphotyrosine-binding domain (PTB)"/>
    <property type="match status" value="2"/>
</dbReference>
<feature type="compositionally biased region" description="Low complexity" evidence="4">
    <location>
        <begin position="728"/>
        <end position="741"/>
    </location>
</feature>
<feature type="compositionally biased region" description="Polar residues" evidence="4">
    <location>
        <begin position="796"/>
        <end position="805"/>
    </location>
</feature>
<reference evidence="8" key="1">
    <citation type="submission" date="2020-03" db="EMBL/GenBank/DDBJ databases">
        <title>Evolution of repeat sequences and sex chromosomes of tilapia species revealed by chromosome-level genomes.</title>
        <authorList>
            <person name="Xu L."/>
            <person name="Tao W."/>
            <person name="Wang D."/>
            <person name="Zhou Q."/>
        </authorList>
    </citation>
    <scope>NUCLEOTIDE SEQUENCE [LARGE SCALE GENOMIC DNA]</scope>
    <source>
        <strain evidence="8">Israel</strain>
    </source>
</reference>
<dbReference type="Proteomes" id="UP000472276">
    <property type="component" value="Unassembled WGS sequence"/>
</dbReference>
<feature type="region of interest" description="Disordered" evidence="4">
    <location>
        <begin position="728"/>
        <end position="748"/>
    </location>
</feature>
<dbReference type="GO" id="GO:0005886">
    <property type="term" value="C:plasma membrane"/>
    <property type="evidence" value="ECO:0007669"/>
    <property type="project" value="TreeGrafter"/>
</dbReference>
<evidence type="ECO:0000313" key="7">
    <source>
        <dbReference type="Ensembl" id="ENSOABP00000061525.1"/>
    </source>
</evidence>
<dbReference type="PANTHER" id="PTHR10614:SF10">
    <property type="entry name" value="INSULIN RECEPTOR SUBSTRATE 1-B"/>
    <property type="match status" value="1"/>
</dbReference>
<feature type="compositionally biased region" description="Basic and acidic residues" evidence="4">
    <location>
        <begin position="513"/>
        <end position="523"/>
    </location>
</feature>
<proteinExistence type="predicted"/>
<evidence type="ECO:0000256" key="4">
    <source>
        <dbReference type="SAM" id="MobiDB-lite"/>
    </source>
</evidence>
<feature type="compositionally biased region" description="Polar residues" evidence="4">
    <location>
        <begin position="329"/>
        <end position="345"/>
    </location>
</feature>
<dbReference type="InterPro" id="IPR002404">
    <property type="entry name" value="IRS_PTB"/>
</dbReference>
<evidence type="ECO:0000256" key="2">
    <source>
        <dbReference type="ARBA" id="ARBA00022737"/>
    </source>
</evidence>
<reference evidence="7" key="3">
    <citation type="submission" date="2025-09" db="UniProtKB">
        <authorList>
            <consortium name="Ensembl"/>
        </authorList>
    </citation>
    <scope>IDENTIFICATION</scope>
</reference>
<dbReference type="InterPro" id="IPR011993">
    <property type="entry name" value="PH-like_dom_sf"/>
</dbReference>
<feature type="compositionally biased region" description="Basic and acidic residues" evidence="4">
    <location>
        <begin position="690"/>
        <end position="702"/>
    </location>
</feature>
<dbReference type="SMART" id="SM01244">
    <property type="entry name" value="IRS"/>
    <property type="match status" value="1"/>
</dbReference>
<dbReference type="GO" id="GO:0030159">
    <property type="term" value="F:signaling receptor complex adaptor activity"/>
    <property type="evidence" value="ECO:0007669"/>
    <property type="project" value="UniProtKB-ARBA"/>
</dbReference>
<dbReference type="SMART" id="SM00310">
    <property type="entry name" value="PTBI"/>
    <property type="match status" value="1"/>
</dbReference>
<keyword evidence="1" id="KW-0597">Phosphoprotein</keyword>
<dbReference type="GO" id="GO:0043548">
    <property type="term" value="F:phosphatidylinositol 3-kinase binding"/>
    <property type="evidence" value="ECO:0007669"/>
    <property type="project" value="UniProtKB-ARBA"/>
</dbReference>
<dbReference type="InterPro" id="IPR001849">
    <property type="entry name" value="PH_domain"/>
</dbReference>
<organism evidence="7 8">
    <name type="scientific">Oreochromis aureus</name>
    <name type="common">Israeli tilapia</name>
    <name type="synonym">Chromis aureus</name>
    <dbReference type="NCBI Taxonomy" id="47969"/>
    <lineage>
        <taxon>Eukaryota</taxon>
        <taxon>Metazoa</taxon>
        <taxon>Chordata</taxon>
        <taxon>Craniata</taxon>
        <taxon>Vertebrata</taxon>
        <taxon>Euteleostomi</taxon>
        <taxon>Actinopterygii</taxon>
        <taxon>Neopterygii</taxon>
        <taxon>Teleostei</taxon>
        <taxon>Neoteleostei</taxon>
        <taxon>Acanthomorphata</taxon>
        <taxon>Ovalentaria</taxon>
        <taxon>Cichlomorphae</taxon>
        <taxon>Cichliformes</taxon>
        <taxon>Cichlidae</taxon>
        <taxon>African cichlids</taxon>
        <taxon>Pseudocrenilabrinae</taxon>
        <taxon>Oreochromini</taxon>
        <taxon>Oreochromis</taxon>
    </lineage>
</organism>
<feature type="compositionally biased region" description="Basic and acidic residues" evidence="4">
    <location>
        <begin position="463"/>
        <end position="473"/>
    </location>
</feature>
<dbReference type="GO" id="GO:0005829">
    <property type="term" value="C:cytosol"/>
    <property type="evidence" value="ECO:0007669"/>
    <property type="project" value="TreeGrafter"/>
</dbReference>
<dbReference type="CDD" id="cd01204">
    <property type="entry name" value="PTB_IRS"/>
    <property type="match status" value="1"/>
</dbReference>
<feature type="domain" description="IRS-type PTB" evidence="6">
    <location>
        <begin position="136"/>
        <end position="240"/>
    </location>
</feature>
<reference evidence="7" key="2">
    <citation type="submission" date="2025-08" db="UniProtKB">
        <authorList>
            <consortium name="Ensembl"/>
        </authorList>
    </citation>
    <scope>IDENTIFICATION</scope>
</reference>
<feature type="region of interest" description="Disordered" evidence="4">
    <location>
        <begin position="899"/>
        <end position="931"/>
    </location>
</feature>
<name>A0AAZ1X1L5_OREAU</name>
<dbReference type="FunFam" id="2.30.29.30:FF:000029">
    <property type="entry name" value="Insulin receptor substrate 1"/>
    <property type="match status" value="1"/>
</dbReference>
<dbReference type="FunFam" id="2.30.29.30:FF:000129">
    <property type="entry name" value="Insulin receptor substrate 1"/>
    <property type="match status" value="1"/>
</dbReference>
<feature type="compositionally biased region" description="Basic residues" evidence="4">
    <location>
        <begin position="449"/>
        <end position="462"/>
    </location>
</feature>
<evidence type="ECO:0000259" key="6">
    <source>
        <dbReference type="PROSITE" id="PS51064"/>
    </source>
</evidence>
<evidence type="ECO:0000256" key="1">
    <source>
        <dbReference type="ARBA" id="ARBA00022553"/>
    </source>
</evidence>
<dbReference type="PRINTS" id="PR00628">
    <property type="entry name" value="INSULINRSI"/>
</dbReference>
<keyword evidence="2" id="KW-0677">Repeat</keyword>
<dbReference type="CDD" id="cd01257">
    <property type="entry name" value="PH_IRS"/>
    <property type="match status" value="1"/>
</dbReference>
<feature type="region of interest" description="Disordered" evidence="4">
    <location>
        <begin position="446"/>
        <end position="551"/>
    </location>
</feature>
<feature type="region of interest" description="Disordered" evidence="4">
    <location>
        <begin position="365"/>
        <end position="384"/>
    </location>
</feature>
<dbReference type="SMART" id="SM00233">
    <property type="entry name" value="PH"/>
    <property type="match status" value="1"/>
</dbReference>
<feature type="compositionally biased region" description="Basic and acidic residues" evidence="4">
    <location>
        <begin position="484"/>
        <end position="494"/>
    </location>
</feature>
<feature type="region of interest" description="Disordered" evidence="4">
    <location>
        <begin position="397"/>
        <end position="428"/>
    </location>
</feature>
<evidence type="ECO:0000256" key="3">
    <source>
        <dbReference type="ARBA" id="ARBA00023224"/>
    </source>
</evidence>